<dbReference type="Pfam" id="PF00933">
    <property type="entry name" value="Glyco_hydro_3"/>
    <property type="match status" value="1"/>
</dbReference>
<comment type="similarity">
    <text evidence="2 6">Belongs to the glycosyl hydrolase 3 family.</text>
</comment>
<evidence type="ECO:0000256" key="3">
    <source>
        <dbReference type="ARBA" id="ARBA00012744"/>
    </source>
</evidence>
<dbReference type="PANTHER" id="PTHR42715:SF27">
    <property type="entry name" value="BETA-GLUCOSIDASE-RELATED"/>
    <property type="match status" value="1"/>
</dbReference>
<dbReference type="RefSeq" id="XP_046064233.1">
    <property type="nucleotide sequence ID" value="XM_046202073.1"/>
</dbReference>
<dbReference type="EMBL" id="JAEUBE010000087">
    <property type="protein sequence ID" value="KAH3670808.1"/>
    <property type="molecule type" value="Genomic_DNA"/>
</dbReference>
<keyword evidence="4 6" id="KW-0378">Hydrolase</keyword>
<comment type="pathway">
    <text evidence="6">Glycan metabolism; cellulose degradation.</text>
</comment>
<dbReference type="AlphaFoldDB" id="A0A9P8PEJ2"/>
<evidence type="ECO:0000256" key="1">
    <source>
        <dbReference type="ARBA" id="ARBA00000448"/>
    </source>
</evidence>
<dbReference type="GeneID" id="70233292"/>
<dbReference type="InterPro" id="IPR011658">
    <property type="entry name" value="PA14_dom"/>
</dbReference>
<dbReference type="PANTHER" id="PTHR42715">
    <property type="entry name" value="BETA-GLUCOSIDASE"/>
    <property type="match status" value="1"/>
</dbReference>
<dbReference type="SUPFAM" id="SSF52279">
    <property type="entry name" value="Beta-D-glucan exohydrolase, C-terminal domain"/>
    <property type="match status" value="1"/>
</dbReference>
<dbReference type="EC" id="3.2.1.21" evidence="3 6"/>
<keyword evidence="5 6" id="KW-0326">Glycosidase</keyword>
<dbReference type="InterPro" id="IPR036881">
    <property type="entry name" value="Glyco_hydro_3_C_sf"/>
</dbReference>
<dbReference type="GO" id="GO:0008422">
    <property type="term" value="F:beta-glucosidase activity"/>
    <property type="evidence" value="ECO:0007669"/>
    <property type="project" value="UniProtKB-EC"/>
</dbReference>
<feature type="domain" description="PA14" evidence="7">
    <location>
        <begin position="409"/>
        <end position="570"/>
    </location>
</feature>
<protein>
    <recommendedName>
        <fullName evidence="3 6">beta-glucosidase</fullName>
        <ecNumber evidence="3 6">3.2.1.21</ecNumber>
    </recommendedName>
</protein>
<dbReference type="InterPro" id="IPR013783">
    <property type="entry name" value="Ig-like_fold"/>
</dbReference>
<keyword evidence="9" id="KW-1185">Reference proteome</keyword>
<evidence type="ECO:0000256" key="5">
    <source>
        <dbReference type="ARBA" id="ARBA00023295"/>
    </source>
</evidence>
<evidence type="ECO:0000256" key="4">
    <source>
        <dbReference type="ARBA" id="ARBA00022801"/>
    </source>
</evidence>
<dbReference type="Proteomes" id="UP000769157">
    <property type="component" value="Unassembled WGS sequence"/>
</dbReference>
<comment type="caution">
    <text evidence="8">The sequence shown here is derived from an EMBL/GenBank/DDBJ whole genome shotgun (WGS) entry which is preliminary data.</text>
</comment>
<dbReference type="InterPro" id="IPR019800">
    <property type="entry name" value="Glyco_hydro_3_AS"/>
</dbReference>
<reference evidence="8" key="2">
    <citation type="submission" date="2021-01" db="EMBL/GenBank/DDBJ databases">
        <authorList>
            <person name="Schikora-Tamarit M.A."/>
        </authorList>
    </citation>
    <scope>NUCLEOTIDE SEQUENCE</scope>
    <source>
        <strain evidence="8">CBS6075</strain>
    </source>
</reference>
<dbReference type="InterPro" id="IPR036962">
    <property type="entry name" value="Glyco_hydro_3_N_sf"/>
</dbReference>
<dbReference type="OrthoDB" id="47059at2759"/>
<dbReference type="InterPro" id="IPR050288">
    <property type="entry name" value="Cellulose_deg_GH3"/>
</dbReference>
<evidence type="ECO:0000313" key="8">
    <source>
        <dbReference type="EMBL" id="KAH3670808.1"/>
    </source>
</evidence>
<dbReference type="Gene3D" id="3.40.50.1700">
    <property type="entry name" value="Glycoside hydrolase family 3 C-terminal domain"/>
    <property type="match status" value="1"/>
</dbReference>
<dbReference type="PROSITE" id="PS00775">
    <property type="entry name" value="GLYCOSYL_HYDROL_F3"/>
    <property type="match status" value="1"/>
</dbReference>
<organism evidence="8 9">
    <name type="scientific">Ogataea philodendri</name>
    <dbReference type="NCBI Taxonomy" id="1378263"/>
    <lineage>
        <taxon>Eukaryota</taxon>
        <taxon>Fungi</taxon>
        <taxon>Dikarya</taxon>
        <taxon>Ascomycota</taxon>
        <taxon>Saccharomycotina</taxon>
        <taxon>Pichiomycetes</taxon>
        <taxon>Pichiales</taxon>
        <taxon>Pichiaceae</taxon>
        <taxon>Ogataea</taxon>
    </lineage>
</organism>
<dbReference type="Pfam" id="PF07691">
    <property type="entry name" value="PA14"/>
    <property type="match status" value="1"/>
</dbReference>
<evidence type="ECO:0000259" key="7">
    <source>
        <dbReference type="PROSITE" id="PS51820"/>
    </source>
</evidence>
<reference evidence="8" key="1">
    <citation type="journal article" date="2021" name="Open Biol.">
        <title>Shared evolutionary footprints suggest mitochondrial oxidative damage underlies multiple complex I losses in fungi.</title>
        <authorList>
            <person name="Schikora-Tamarit M.A."/>
            <person name="Marcet-Houben M."/>
            <person name="Nosek J."/>
            <person name="Gabaldon T."/>
        </authorList>
    </citation>
    <scope>NUCLEOTIDE SEQUENCE</scope>
    <source>
        <strain evidence="8">CBS6075</strain>
    </source>
</reference>
<dbReference type="PROSITE" id="PS51820">
    <property type="entry name" value="PA14"/>
    <property type="match status" value="1"/>
</dbReference>
<dbReference type="SMART" id="SM01217">
    <property type="entry name" value="Fn3_like"/>
    <property type="match status" value="1"/>
</dbReference>
<dbReference type="InterPro" id="IPR001764">
    <property type="entry name" value="Glyco_hydro_3_N"/>
</dbReference>
<dbReference type="Pfam" id="PF01915">
    <property type="entry name" value="Glyco_hydro_3_C"/>
    <property type="match status" value="1"/>
</dbReference>
<evidence type="ECO:0000256" key="6">
    <source>
        <dbReference type="RuleBase" id="RU361161"/>
    </source>
</evidence>
<dbReference type="Gene3D" id="2.60.40.10">
    <property type="entry name" value="Immunoglobulins"/>
    <property type="match status" value="1"/>
</dbReference>
<dbReference type="Gene3D" id="3.20.20.300">
    <property type="entry name" value="Glycoside hydrolase, family 3, N-terminal domain"/>
    <property type="match status" value="1"/>
</dbReference>
<dbReference type="Pfam" id="PF14310">
    <property type="entry name" value="Fn3-like"/>
    <property type="match status" value="1"/>
</dbReference>
<comment type="catalytic activity">
    <reaction evidence="1 6">
        <text>Hydrolysis of terminal, non-reducing beta-D-glucosyl residues with release of beta-D-glucose.</text>
        <dbReference type="EC" id="3.2.1.21"/>
    </reaction>
</comment>
<dbReference type="GO" id="GO:0009251">
    <property type="term" value="P:glucan catabolic process"/>
    <property type="evidence" value="ECO:0007669"/>
    <property type="project" value="TreeGrafter"/>
</dbReference>
<dbReference type="InterPro" id="IPR026891">
    <property type="entry name" value="Fn3-like"/>
</dbReference>
<keyword evidence="6" id="KW-0119">Carbohydrate metabolism</keyword>
<dbReference type="Gene3D" id="2.60.120.260">
    <property type="entry name" value="Galactose-binding domain-like"/>
    <property type="match status" value="1"/>
</dbReference>
<evidence type="ECO:0000313" key="9">
    <source>
        <dbReference type="Proteomes" id="UP000769157"/>
    </source>
</evidence>
<accession>A0A9P8PEJ2</accession>
<gene>
    <name evidence="8" type="ORF">OGAPHI_001324</name>
</gene>
<name>A0A9P8PEJ2_9ASCO</name>
<proteinExistence type="inferred from homology"/>
<dbReference type="InterPro" id="IPR037524">
    <property type="entry name" value="PA14/GLEYA"/>
</dbReference>
<dbReference type="SUPFAM" id="SSF51445">
    <property type="entry name" value="(Trans)glycosidases"/>
    <property type="match status" value="1"/>
</dbReference>
<dbReference type="SMART" id="SM00758">
    <property type="entry name" value="PA14"/>
    <property type="match status" value="1"/>
</dbReference>
<dbReference type="PRINTS" id="PR00133">
    <property type="entry name" value="GLHYDRLASE3"/>
</dbReference>
<dbReference type="InterPro" id="IPR017853">
    <property type="entry name" value="GH"/>
</dbReference>
<keyword evidence="6" id="KW-0624">Polysaccharide degradation</keyword>
<dbReference type="InterPro" id="IPR002772">
    <property type="entry name" value="Glyco_hydro_3_C"/>
</dbReference>
<evidence type="ECO:0000256" key="2">
    <source>
        <dbReference type="ARBA" id="ARBA00005336"/>
    </source>
</evidence>
<sequence>MFDVEEVLSKLSLGEKVSLLSGEDFWHTKPLDNFGVPSIRVSDGPNGIRGTKLFDAIPASCIPCGTGIGAMFDKEFVSSIGKFLAAEAKLKGVNVVLGPTVNIARGPLGGRGFESFSEDPVLSGLIAAQYIKGLQSENVFACLKHYVCNDMEHERKASNTIVTERALREQYLLPFLIALKESNPRCLMTSYNKVNGTHVSESPFLIGEILRKEWGFDGLIMSDWFGTYSVSESLNAGLGLTGADMSFNFGGIDLEMPGPGQWRGSLVSHSVTSNKVNETTIDMCARNVLRLVKDCQDQGMRLGGTEECVVNDTKLQSLRDMAAKSIVLLKNEDNVLPLNKRKGLLVIGPNAKFAAYCGGGSAALTTYHAVTPYEGLKAQLDDESLAHYAPGCYSHKMLPLMDDKIKTKDGEPGFIFKFYTQPHDVVDRVPFDTFHLRKTHVYLSDYKHEAIRNNPVFYGTTEGYFTPEESGVYDFGLCVRGTAKLFIDDVEMIDNESQQTQGTSFMNNGTVEEKAFIELTAGRTYKISCTFGSGPTSKLISSKAVIFGGGGISFGCAKQIDEEQTINQAAQLAAKADQVVVVIGLSEEWECEGFDRATMDLPGKTDQLVREVLKANPNAVIVNQSGTPVTMSWASQAKAIVQSWYGGTEMGNGLADVLFGNVNPSAKLPLSFPVKNEDNPAFLNFENTGGRVLYGEDIYVGYKYYEKTRKKPLFAFGHGLSYSKFEFSDPEVDLDDEFLVCSCDVRNVSSLSGSETIQIYIGQLDPSQSRPVKDLRDFTKVHLNPNETKRAVCKISLKVATSTFDELTKHFKMSEGNYEVLFGVSSDKIVLREQFKVQNTIYWKGFY</sequence>